<comment type="function">
    <text evidence="3">One of several proteins that assist in the late maturation steps of the functional core of the 30S ribosomal subunit. Helps release RbfA from mature subunits. May play a role in the assembly of ribosomal proteins into the subunit. Circularly permuted GTPase that catalyzes slow GTP hydrolysis, GTPase activity is stimulated by the 30S ribosomal subunit.</text>
</comment>
<comment type="cofactor">
    <cofactor evidence="3">
        <name>Zn(2+)</name>
        <dbReference type="ChEBI" id="CHEBI:29105"/>
    </cofactor>
    <text evidence="3">Binds 1 zinc ion per subunit.</text>
</comment>
<feature type="binding site" evidence="3">
    <location>
        <position position="304"/>
    </location>
    <ligand>
        <name>Zn(2+)</name>
        <dbReference type="ChEBI" id="CHEBI:29105"/>
    </ligand>
</feature>
<accession>A0A6J4JWR8</accession>
<dbReference type="GO" id="GO:0003924">
    <property type="term" value="F:GTPase activity"/>
    <property type="evidence" value="ECO:0007669"/>
    <property type="project" value="UniProtKB-UniRule"/>
</dbReference>
<organism evidence="6">
    <name type="scientific">uncultured Gemmatimonadaceae bacterium</name>
    <dbReference type="NCBI Taxonomy" id="246130"/>
    <lineage>
        <taxon>Bacteria</taxon>
        <taxon>Pseudomonadati</taxon>
        <taxon>Gemmatimonadota</taxon>
        <taxon>Gemmatimonadia</taxon>
        <taxon>Gemmatimonadales</taxon>
        <taxon>Gemmatimonadaceae</taxon>
        <taxon>environmental samples</taxon>
    </lineage>
</organism>
<keyword evidence="3" id="KW-0694">RNA-binding</keyword>
<feature type="binding site" evidence="3">
    <location>
        <begin position="155"/>
        <end position="158"/>
    </location>
    <ligand>
        <name>GTP</name>
        <dbReference type="ChEBI" id="CHEBI:37565"/>
    </ligand>
</feature>
<dbReference type="PANTHER" id="PTHR32120">
    <property type="entry name" value="SMALL RIBOSOMAL SUBUNIT BIOGENESIS GTPASE RSGA"/>
    <property type="match status" value="1"/>
</dbReference>
<feature type="domain" description="CP-type G" evidence="5">
    <location>
        <begin position="106"/>
        <end position="267"/>
    </location>
</feature>
<evidence type="ECO:0000256" key="2">
    <source>
        <dbReference type="ARBA" id="ARBA00023134"/>
    </source>
</evidence>
<keyword evidence="3" id="KW-0699">rRNA-binding</keyword>
<dbReference type="SUPFAM" id="SSF52540">
    <property type="entry name" value="P-loop containing nucleoside triphosphate hydrolases"/>
    <property type="match status" value="1"/>
</dbReference>
<name>A0A6J4JWR8_9BACT</name>
<dbReference type="InterPro" id="IPR027417">
    <property type="entry name" value="P-loop_NTPase"/>
</dbReference>
<dbReference type="GO" id="GO:0019843">
    <property type="term" value="F:rRNA binding"/>
    <property type="evidence" value="ECO:0007669"/>
    <property type="project" value="UniProtKB-KW"/>
</dbReference>
<dbReference type="PROSITE" id="PS50936">
    <property type="entry name" value="ENGC_GTPASE"/>
    <property type="match status" value="1"/>
</dbReference>
<feature type="binding site" evidence="3">
    <location>
        <position position="296"/>
    </location>
    <ligand>
        <name>Zn(2+)</name>
        <dbReference type="ChEBI" id="CHEBI:29105"/>
    </ligand>
</feature>
<proteinExistence type="inferred from homology"/>
<keyword evidence="1 3" id="KW-0547">Nucleotide-binding</keyword>
<dbReference type="AlphaFoldDB" id="A0A6J4JWR8"/>
<gene>
    <name evidence="3" type="primary">rsgA</name>
    <name evidence="6" type="ORF">AVDCRST_MAG11-23</name>
</gene>
<reference evidence="6" key="1">
    <citation type="submission" date="2020-02" db="EMBL/GenBank/DDBJ databases">
        <authorList>
            <person name="Meier V. D."/>
        </authorList>
    </citation>
    <scope>NUCLEOTIDE SEQUENCE</scope>
    <source>
        <strain evidence="6">AVDCRST_MAG11</strain>
    </source>
</reference>
<dbReference type="InterPro" id="IPR010914">
    <property type="entry name" value="RsgA_GTPase_dom"/>
</dbReference>
<dbReference type="GO" id="GO:0005737">
    <property type="term" value="C:cytoplasm"/>
    <property type="evidence" value="ECO:0007669"/>
    <property type="project" value="UniProtKB-SubCell"/>
</dbReference>
<evidence type="ECO:0000313" key="6">
    <source>
        <dbReference type="EMBL" id="CAA9289710.1"/>
    </source>
</evidence>
<protein>
    <recommendedName>
        <fullName evidence="3">Small ribosomal subunit biogenesis GTPase RsgA</fullName>
        <ecNumber evidence="3">3.6.1.-</ecNumber>
    </recommendedName>
</protein>
<dbReference type="Pfam" id="PF03193">
    <property type="entry name" value="RsgA_GTPase"/>
    <property type="match status" value="1"/>
</dbReference>
<sequence>MTGGETPGAPAAEQATVLSGTGGVWQVLTAGGERREVSMRGRLKKADTGRRADGSIIRDTVRAAADVMKLAVGDAVLLEPDDRGESWAIGEILPRRSRLARREPGGRRGERVIAANVDQVVIVFAAAKPDPHPRMLDRFLVIAEANELAARVVINKSDLVSVDAARAQFADYERAGYPLHLTSAKAAVGIEELRLALAGRTSALTGPSGVGKSSLLNTIYPGLGLRVGEISESVNKGRHTTVGALLHPLPEALGGGFVVDTPGLREVGMWGLEPEALDRCFPEIREHLGACRFADCTHRMEPGCALKAAVASGTVSAARFDSYLKLRAELEGESPNW</sequence>
<dbReference type="GO" id="GO:0042274">
    <property type="term" value="P:ribosomal small subunit biogenesis"/>
    <property type="evidence" value="ECO:0007669"/>
    <property type="project" value="UniProtKB-UniRule"/>
</dbReference>
<comment type="similarity">
    <text evidence="3">Belongs to the TRAFAC class YlqF/YawG GTPase family. RsgA subfamily.</text>
</comment>
<feature type="binding site" evidence="3">
    <location>
        <position position="291"/>
    </location>
    <ligand>
        <name>Zn(2+)</name>
        <dbReference type="ChEBI" id="CHEBI:29105"/>
    </ligand>
</feature>
<keyword evidence="2 3" id="KW-0342">GTP-binding</keyword>
<dbReference type="PANTHER" id="PTHR32120:SF11">
    <property type="entry name" value="SMALL RIBOSOMAL SUBUNIT BIOGENESIS GTPASE RSGA 1, MITOCHONDRIAL-RELATED"/>
    <property type="match status" value="1"/>
</dbReference>
<dbReference type="HAMAP" id="MF_01820">
    <property type="entry name" value="GTPase_RsgA"/>
    <property type="match status" value="1"/>
</dbReference>
<keyword evidence="3" id="KW-0378">Hydrolase</keyword>
<evidence type="ECO:0000256" key="1">
    <source>
        <dbReference type="ARBA" id="ARBA00022741"/>
    </source>
</evidence>
<evidence type="ECO:0000259" key="4">
    <source>
        <dbReference type="PROSITE" id="PS50936"/>
    </source>
</evidence>
<evidence type="ECO:0000259" key="5">
    <source>
        <dbReference type="PROSITE" id="PS51721"/>
    </source>
</evidence>
<evidence type="ECO:0000256" key="3">
    <source>
        <dbReference type="HAMAP-Rule" id="MF_01820"/>
    </source>
</evidence>
<feature type="binding site" evidence="3">
    <location>
        <position position="298"/>
    </location>
    <ligand>
        <name>Zn(2+)</name>
        <dbReference type="ChEBI" id="CHEBI:29105"/>
    </ligand>
</feature>
<feature type="binding site" evidence="3">
    <location>
        <begin position="206"/>
        <end position="214"/>
    </location>
    <ligand>
        <name>GTP</name>
        <dbReference type="ChEBI" id="CHEBI:37565"/>
    </ligand>
</feature>
<keyword evidence="3" id="KW-0690">Ribosome biogenesis</keyword>
<dbReference type="CDD" id="cd01854">
    <property type="entry name" value="YjeQ_EngC"/>
    <property type="match status" value="1"/>
</dbReference>
<dbReference type="PROSITE" id="PS51721">
    <property type="entry name" value="G_CP"/>
    <property type="match status" value="1"/>
</dbReference>
<keyword evidence="3" id="KW-0862">Zinc</keyword>
<keyword evidence="3" id="KW-0479">Metal-binding</keyword>
<dbReference type="Gene3D" id="3.40.50.300">
    <property type="entry name" value="P-loop containing nucleotide triphosphate hydrolases"/>
    <property type="match status" value="1"/>
</dbReference>
<dbReference type="InterPro" id="IPR004881">
    <property type="entry name" value="Ribosome_biogen_GTPase_RsgA"/>
</dbReference>
<dbReference type="EC" id="3.6.1.-" evidence="3"/>
<dbReference type="NCBIfam" id="TIGR00157">
    <property type="entry name" value="ribosome small subunit-dependent GTPase A"/>
    <property type="match status" value="1"/>
</dbReference>
<dbReference type="GO" id="GO:0046872">
    <property type="term" value="F:metal ion binding"/>
    <property type="evidence" value="ECO:0007669"/>
    <property type="project" value="UniProtKB-KW"/>
</dbReference>
<dbReference type="Gene3D" id="1.10.40.50">
    <property type="entry name" value="Probable gtpase engc, domain 3"/>
    <property type="match status" value="1"/>
</dbReference>
<dbReference type="EMBL" id="CADCTU010000006">
    <property type="protein sequence ID" value="CAA9289710.1"/>
    <property type="molecule type" value="Genomic_DNA"/>
</dbReference>
<dbReference type="InterPro" id="IPR030378">
    <property type="entry name" value="G_CP_dom"/>
</dbReference>
<keyword evidence="3" id="KW-0963">Cytoplasm</keyword>
<comment type="subcellular location">
    <subcellularLocation>
        <location evidence="3">Cytoplasm</location>
    </subcellularLocation>
</comment>
<feature type="domain" description="EngC GTPase" evidence="4">
    <location>
        <begin position="115"/>
        <end position="265"/>
    </location>
</feature>
<comment type="subunit">
    <text evidence="3">Monomer. Associates with 30S ribosomal subunit, binds 16S rRNA.</text>
</comment>
<dbReference type="GO" id="GO:0005525">
    <property type="term" value="F:GTP binding"/>
    <property type="evidence" value="ECO:0007669"/>
    <property type="project" value="UniProtKB-UniRule"/>
</dbReference>